<organism evidence="3">
    <name type="scientific">Brassica cretica</name>
    <name type="common">Mustard</name>
    <dbReference type="NCBI Taxonomy" id="69181"/>
    <lineage>
        <taxon>Eukaryota</taxon>
        <taxon>Viridiplantae</taxon>
        <taxon>Streptophyta</taxon>
        <taxon>Embryophyta</taxon>
        <taxon>Tracheophyta</taxon>
        <taxon>Spermatophyta</taxon>
        <taxon>Magnoliopsida</taxon>
        <taxon>eudicotyledons</taxon>
        <taxon>Gunneridae</taxon>
        <taxon>Pentapetalae</taxon>
        <taxon>rosids</taxon>
        <taxon>malvids</taxon>
        <taxon>Brassicales</taxon>
        <taxon>Brassicaceae</taxon>
        <taxon>Brassiceae</taxon>
        <taxon>Brassica</taxon>
    </lineage>
</organism>
<dbReference type="SMART" id="SM00361">
    <property type="entry name" value="RRM_1"/>
    <property type="match status" value="1"/>
</dbReference>
<dbReference type="GO" id="GO:0071011">
    <property type="term" value="C:precatalytic spliceosome"/>
    <property type="evidence" value="ECO:0007669"/>
    <property type="project" value="TreeGrafter"/>
</dbReference>
<feature type="compositionally biased region" description="Basic and acidic residues" evidence="1">
    <location>
        <begin position="167"/>
        <end position="180"/>
    </location>
</feature>
<sequence length="230" mass="25278">MVGGLYGDLPPPSDDYQPTVRLVKHSQSVCSYSVIEEVGSSETQRLQKKQAMEAEVKHSEHRRRVGLGEDWDGNKDKVGPGKVDDELQLEEDVVSECGKYGTVTRVIIFEITQPNFPTHEAVRIFVLFSRPEETTKALVAQLDGRFFGGRTGKDEVENKAAKASSPEVDKLGKDAEESKAAKASSPEDTSRRERSFDNLARLHLIGLSLIGPSCRAAASSLRVDCFQSLA</sequence>
<evidence type="ECO:0000259" key="2">
    <source>
        <dbReference type="SMART" id="SM00361"/>
    </source>
</evidence>
<dbReference type="SUPFAM" id="SSF54928">
    <property type="entry name" value="RNA-binding domain, RBD"/>
    <property type="match status" value="1"/>
</dbReference>
<dbReference type="InterPro" id="IPR040052">
    <property type="entry name" value="RBM17"/>
</dbReference>
<dbReference type="PANTHER" id="PTHR13288">
    <property type="entry name" value="SPLICING FACTOR 45 SPF45"/>
    <property type="match status" value="1"/>
</dbReference>
<gene>
    <name evidence="3" type="ORF">F2Q70_00030471</name>
</gene>
<dbReference type="AlphaFoldDB" id="A0A8S9FP75"/>
<feature type="region of interest" description="Disordered" evidence="1">
    <location>
        <begin position="154"/>
        <end position="193"/>
    </location>
</feature>
<protein>
    <recommendedName>
        <fullName evidence="2">RNA recognition motif domain-containing protein</fullName>
    </recommendedName>
</protein>
<reference evidence="3" key="1">
    <citation type="submission" date="2019-12" db="EMBL/GenBank/DDBJ databases">
        <title>Genome sequencing and annotation of Brassica cretica.</title>
        <authorList>
            <person name="Studholme D.J."/>
            <person name="Sarris P.F."/>
        </authorList>
    </citation>
    <scope>NUCLEOTIDE SEQUENCE</scope>
    <source>
        <strain evidence="3">PFS-102/07</strain>
        <tissue evidence="3">Leaf</tissue>
    </source>
</reference>
<dbReference type="GO" id="GO:0045292">
    <property type="term" value="P:mRNA cis splicing, via spliceosome"/>
    <property type="evidence" value="ECO:0007669"/>
    <property type="project" value="InterPro"/>
</dbReference>
<proteinExistence type="predicted"/>
<evidence type="ECO:0000313" key="3">
    <source>
        <dbReference type="EMBL" id="KAF2534156.1"/>
    </source>
</evidence>
<comment type="caution">
    <text evidence="3">The sequence shown here is derived from an EMBL/GenBank/DDBJ whole genome shotgun (WGS) entry which is preliminary data.</text>
</comment>
<feature type="domain" description="RNA recognition motif" evidence="2">
    <location>
        <begin position="75"/>
        <end position="155"/>
    </location>
</feature>
<accession>A0A8S9FP75</accession>
<dbReference type="InterPro" id="IPR003954">
    <property type="entry name" value="RRM_euk-type"/>
</dbReference>
<dbReference type="InterPro" id="IPR012677">
    <property type="entry name" value="Nucleotide-bd_a/b_plait_sf"/>
</dbReference>
<dbReference type="InterPro" id="IPR035979">
    <property type="entry name" value="RBD_domain_sf"/>
</dbReference>
<dbReference type="GO" id="GO:0003676">
    <property type="term" value="F:nucleic acid binding"/>
    <property type="evidence" value="ECO:0007669"/>
    <property type="project" value="InterPro"/>
</dbReference>
<evidence type="ECO:0000256" key="1">
    <source>
        <dbReference type="SAM" id="MobiDB-lite"/>
    </source>
</evidence>
<name>A0A8S9FP75_BRACR</name>
<dbReference type="PANTHER" id="PTHR13288:SF8">
    <property type="entry name" value="SPLICING FACTOR 45"/>
    <property type="match status" value="1"/>
</dbReference>
<dbReference type="EMBL" id="QGKY02002305">
    <property type="protein sequence ID" value="KAF2534156.1"/>
    <property type="molecule type" value="Genomic_DNA"/>
</dbReference>
<dbReference type="Gene3D" id="3.30.70.330">
    <property type="match status" value="1"/>
</dbReference>